<comment type="caution">
    <text evidence="2">The sequence shown here is derived from an EMBL/GenBank/DDBJ whole genome shotgun (WGS) entry which is preliminary data.</text>
</comment>
<proteinExistence type="predicted"/>
<reference evidence="2 3" key="1">
    <citation type="submission" date="2018-10" db="EMBL/GenBank/DDBJ databases">
        <title>Draft genome sequence of the microsporidian Tubulinosema ratisbonensis.</title>
        <authorList>
            <person name="Polonais V."/>
            <person name="Peyretaillade E."/>
            <person name="Niehus S."/>
            <person name="Wawrzyniak I."/>
            <person name="Franchet A."/>
            <person name="Gaspin C."/>
            <person name="Reichstadt M."/>
            <person name="Belser C."/>
            <person name="Labadie K."/>
            <person name="Delbac F."/>
            <person name="Ferrandon D."/>
        </authorList>
    </citation>
    <scope>NUCLEOTIDE SEQUENCE [LARGE SCALE GENOMIC DNA]</scope>
    <source>
        <strain evidence="2 3">Franzen</strain>
    </source>
</reference>
<keyword evidence="3" id="KW-1185">Reference proteome</keyword>
<dbReference type="AlphaFoldDB" id="A0A437AIW6"/>
<name>A0A437AIW6_9MICR</name>
<organism evidence="2 3">
    <name type="scientific">Tubulinosema ratisbonensis</name>
    <dbReference type="NCBI Taxonomy" id="291195"/>
    <lineage>
        <taxon>Eukaryota</taxon>
        <taxon>Fungi</taxon>
        <taxon>Fungi incertae sedis</taxon>
        <taxon>Microsporidia</taxon>
        <taxon>Tubulinosematoidea</taxon>
        <taxon>Tubulinosematidae</taxon>
        <taxon>Tubulinosema</taxon>
    </lineage>
</organism>
<dbReference type="EMBL" id="RCSS01000643">
    <property type="protein sequence ID" value="RVD91111.1"/>
    <property type="molecule type" value="Genomic_DNA"/>
</dbReference>
<accession>A0A437AIW6</accession>
<gene>
    <name evidence="2" type="ORF">TUBRATIS_24480</name>
</gene>
<feature type="signal peptide" evidence="1">
    <location>
        <begin position="1"/>
        <end position="19"/>
    </location>
</feature>
<sequence length="383" mass="45951">MHFVKVLSLLLIALNLKKCSIIREISLNGREDLKFILQNIENTVKQNSSTQMPSKSSIKHYKEKFKEKNITNLVKFYVEVFKYETNSYESERINLKIVDLITIDKLLKLHVANESLQMQKRYLFNVRKFLNPYISKAASRFEFFFLFVNGTWKTKAENLLDSVLKEWLCRENILKIQTCPNESNELSNISYKNHLLNIETPYKRSLNTKIVTYYQRFRMTLKRNDPSNNTIYFSLLFFLLNANIFESKDFKYLSLFCKEFNRLKNFNESFWESSISMRSIHHLLTQSIFDMRCIIILLFGDMKSLFQFQYIPIYKLEILSNFKTRLLTSFYFYNKNETMKSARFIQYYNLVENILQLKFNEVNNLQSSYNLLEFIQNYISQNP</sequence>
<dbReference type="VEuPathDB" id="MicrosporidiaDB:TUBRATIS_24480"/>
<evidence type="ECO:0000313" key="3">
    <source>
        <dbReference type="Proteomes" id="UP000282876"/>
    </source>
</evidence>
<keyword evidence="1" id="KW-0732">Signal</keyword>
<dbReference type="Proteomes" id="UP000282876">
    <property type="component" value="Unassembled WGS sequence"/>
</dbReference>
<evidence type="ECO:0000313" key="2">
    <source>
        <dbReference type="EMBL" id="RVD91111.1"/>
    </source>
</evidence>
<evidence type="ECO:0000256" key="1">
    <source>
        <dbReference type="SAM" id="SignalP"/>
    </source>
</evidence>
<feature type="chain" id="PRO_5019525100" evidence="1">
    <location>
        <begin position="20"/>
        <end position="383"/>
    </location>
</feature>
<protein>
    <submittedName>
        <fullName evidence="2">Uncharacterized protein</fullName>
    </submittedName>
</protein>